<evidence type="ECO:0000259" key="6">
    <source>
        <dbReference type="PROSITE" id="PS51695"/>
    </source>
</evidence>
<dbReference type="InterPro" id="IPR013320">
    <property type="entry name" value="ConA-like_dom_sf"/>
</dbReference>
<dbReference type="InterPro" id="IPR008969">
    <property type="entry name" value="CarboxyPept-like_regulatory"/>
</dbReference>
<evidence type="ECO:0000313" key="8">
    <source>
        <dbReference type="Proteomes" id="UP000612808"/>
    </source>
</evidence>
<dbReference type="InterPro" id="IPR015915">
    <property type="entry name" value="Kelch-typ_b-propeller"/>
</dbReference>
<dbReference type="Gene3D" id="2.60.40.1120">
    <property type="entry name" value="Carboxypeptidase-like, regulatory domain"/>
    <property type="match status" value="4"/>
</dbReference>
<dbReference type="CDD" id="cd04056">
    <property type="entry name" value="Peptidases_S53"/>
    <property type="match status" value="1"/>
</dbReference>
<dbReference type="PANTHER" id="PTHR45632">
    <property type="entry name" value="LD33804P"/>
    <property type="match status" value="1"/>
</dbReference>
<dbReference type="GO" id="GO:0006508">
    <property type="term" value="P:proteolysis"/>
    <property type="evidence" value="ECO:0007669"/>
    <property type="project" value="UniProtKB-KW"/>
</dbReference>
<dbReference type="SUPFAM" id="SSF49899">
    <property type="entry name" value="Concanavalin A-like lectins/glucanases"/>
    <property type="match status" value="1"/>
</dbReference>
<evidence type="ECO:0000256" key="4">
    <source>
        <dbReference type="ARBA" id="ARBA00022801"/>
    </source>
</evidence>
<dbReference type="InterPro" id="IPR006652">
    <property type="entry name" value="Kelch_1"/>
</dbReference>
<evidence type="ECO:0000256" key="1">
    <source>
        <dbReference type="ARBA" id="ARBA00022441"/>
    </source>
</evidence>
<dbReference type="Gene3D" id="3.40.50.200">
    <property type="entry name" value="Peptidase S8/S53 domain"/>
    <property type="match status" value="1"/>
</dbReference>
<evidence type="ECO:0000313" key="7">
    <source>
        <dbReference type="EMBL" id="GID15202.1"/>
    </source>
</evidence>
<dbReference type="Gene3D" id="2.60.120.260">
    <property type="entry name" value="Galactose-binding domain-like"/>
    <property type="match status" value="1"/>
</dbReference>
<evidence type="ECO:0000256" key="3">
    <source>
        <dbReference type="ARBA" id="ARBA00022737"/>
    </source>
</evidence>
<dbReference type="Gene3D" id="2.120.10.80">
    <property type="entry name" value="Kelch-type beta propeller"/>
    <property type="match status" value="1"/>
</dbReference>
<evidence type="ECO:0000256" key="5">
    <source>
        <dbReference type="ARBA" id="ARBA00022825"/>
    </source>
</evidence>
<dbReference type="InterPro" id="IPR023828">
    <property type="entry name" value="Peptidase_S8_Ser-AS"/>
</dbReference>
<proteinExistence type="predicted"/>
<organism evidence="7 8">
    <name type="scientific">Actinocatenispora rupis</name>
    <dbReference type="NCBI Taxonomy" id="519421"/>
    <lineage>
        <taxon>Bacteria</taxon>
        <taxon>Bacillati</taxon>
        <taxon>Actinomycetota</taxon>
        <taxon>Actinomycetes</taxon>
        <taxon>Micromonosporales</taxon>
        <taxon>Micromonosporaceae</taxon>
        <taxon>Actinocatenispora</taxon>
    </lineage>
</organism>
<reference evidence="7" key="1">
    <citation type="submission" date="2021-01" db="EMBL/GenBank/DDBJ databases">
        <title>Whole genome shotgun sequence of Actinocatenispora rupis NBRC 107355.</title>
        <authorList>
            <person name="Komaki H."/>
            <person name="Tamura T."/>
        </authorList>
    </citation>
    <scope>NUCLEOTIDE SEQUENCE</scope>
    <source>
        <strain evidence="7">NBRC 107355</strain>
    </source>
</reference>
<dbReference type="SMART" id="SM00612">
    <property type="entry name" value="Kelch"/>
    <property type="match status" value="5"/>
</dbReference>
<dbReference type="PROSITE" id="PS51695">
    <property type="entry name" value="SEDOLISIN"/>
    <property type="match status" value="1"/>
</dbReference>
<dbReference type="EMBL" id="BOMB01000040">
    <property type="protein sequence ID" value="GID15202.1"/>
    <property type="molecule type" value="Genomic_DNA"/>
</dbReference>
<gene>
    <name evidence="7" type="ORF">Aru02nite_60910</name>
</gene>
<keyword evidence="4" id="KW-0378">Hydrolase</keyword>
<evidence type="ECO:0000256" key="2">
    <source>
        <dbReference type="ARBA" id="ARBA00022670"/>
    </source>
</evidence>
<feature type="domain" description="Peptidase S53" evidence="6">
    <location>
        <begin position="85"/>
        <end position="423"/>
    </location>
</feature>
<keyword evidence="1" id="KW-0880">Kelch repeat</keyword>
<dbReference type="Pfam" id="PF13620">
    <property type="entry name" value="CarboxypepD_reg"/>
    <property type="match status" value="1"/>
</dbReference>
<dbReference type="InterPro" id="IPR036852">
    <property type="entry name" value="Peptidase_S8/S53_dom_sf"/>
</dbReference>
<name>A0A8J3NFE7_9ACTN</name>
<keyword evidence="8" id="KW-1185">Reference proteome</keyword>
<dbReference type="InterPro" id="IPR030400">
    <property type="entry name" value="Sedolisin_dom"/>
</dbReference>
<keyword evidence="3" id="KW-0677">Repeat</keyword>
<keyword evidence="5" id="KW-0720">Serine protease</keyword>
<dbReference type="Pfam" id="PF24681">
    <property type="entry name" value="Kelch_KLHDC2_KLHL20_DRC7"/>
    <property type="match status" value="1"/>
</dbReference>
<protein>
    <recommendedName>
        <fullName evidence="6">Peptidase S53 domain-containing protein</fullName>
    </recommendedName>
</protein>
<comment type="caution">
    <text evidence="7">The sequence shown here is derived from an EMBL/GenBank/DDBJ whole genome shotgun (WGS) entry which is preliminary data.</text>
</comment>
<dbReference type="SUPFAM" id="SSF49464">
    <property type="entry name" value="Carboxypeptidase regulatory domain-like"/>
    <property type="match status" value="3"/>
</dbReference>
<dbReference type="SUPFAM" id="SSF117281">
    <property type="entry name" value="Kelch motif"/>
    <property type="match status" value="1"/>
</dbReference>
<dbReference type="PROSITE" id="PS00138">
    <property type="entry name" value="SUBTILASE_SER"/>
    <property type="match status" value="1"/>
</dbReference>
<dbReference type="SUPFAM" id="SSF52743">
    <property type="entry name" value="Subtilisin-like"/>
    <property type="match status" value="1"/>
</dbReference>
<keyword evidence="2" id="KW-0645">Protease</keyword>
<sequence length="1382" mass="140860">MHNKRTVRRRARAGVWGLAVTSVLALVGLGFQQPALAKPTTPSGKPAVEQVCGAAKKGEFTCYALKRTDVAGAKGVQPLADAPSGFGPADLLSAYNLPANGGAGQTVAIVDAYDNPNAESDLAVYRQQYGLPPCTTANGCFRKVDQRGGTSYPSPDSGWAGEIALDLDMVSAVAPNAHILLVEGDDASFDSLGSSVNTAVELGAKYVSNSYGTGYTSTPGSGEDADELTYEEQYYNHPGVAITVSSGDSDYGVAFPAASQYVTSVGGTSLVKDNSARGWHESVWHNSYGGPGSGCSVYEPKPSFQHDTGCDKRAVADVSAVSDPVTGVAVYNSYQASGWAQYGGTSAASPIIAGVYASAGTPVAGSYPNTYPYANAGSLNDVTEGANGSCSPAYLCTAGTGYDGPTGLGTPNGLAAFRSGPHGQVSGTVTDAATGATIDGATVKVGDNQATSGTDGTYTLTVPPGTYDVTVSAYGYSDKTVGGVSVADGGAVTTDVALTAVPTHTVTGKVTDGSGHGWPLGASITVDGVPGGPVHTDPYTGKYSVDLPEGHDYTLHVTSSIAGYAAADEHVSLGTSDATRNVALRADANTCTAPGYTTTYDGTYQAFDAATAPDGWTVTNATDGGGWQFTDDGKRGNLTGGSGNFAIVDSDHLGTGKTQDTTLTTPVTDLSTQDSPAVGFDSYYHGYSNQVGDVDYTVDGGATWTNVWHKSGSGTTSGHQELLLSGAAHQSAVQVRFHFTGKYGYYWELDNVFLGNKSCTPVHGGLVEGRVVDANTGGGVKSATVTSGDKPAESASTVTDAGAGEGYYWMFSSVTGSHPFSAAKAAYATATSTVNVATDDVTRADFTLKAGQITLDTSSVSKTLGWGTTGSGTVTLTNTGGLAATVKLGEQQGGFQMQAANAPVNRVDAKTSPLSHHDSNGTLVKAKGAAPSDAAPTDDTWSPIANLPTAIQDNAVSYYNGTLYSAFGYTGSADSKDLYAFDPSTGAWSKLASAADTREGNPAHGFINGKLYAVGGWGASGAPDTKLEIYDPASNSWSTGTAAPKAYAGAGSAVLDGKLYSVGGCTSTCGVSDVLVYDASSDSWSQAASYPEPTAWESCGALGGKLYCAGGVNTSGKHAYVYDPGADSWSPVADLPIDLWGGAYTVANGKLLVSGGVTNGNATLTNQGLAYDPGSDSWSALPNNTQTVYRAGGALGFYVVGGNPGGSFTPPIDAAEVLAGYDQGGSSDVSWLGENATEFTLAPGASKKVTLSLDAADPAISQPGDYTAAIGVQTNTPYQVKAVGVTMHVNPPKTWGKVAGTIKGLDAKGNAAPLAGATVQIDSWATSYTLKTGKDGSFALWLDVRNNPLTIIIAKDGYQPQVKTVKVVKGQVVVVDTTLKKA</sequence>
<dbReference type="Proteomes" id="UP000612808">
    <property type="component" value="Unassembled WGS sequence"/>
</dbReference>
<dbReference type="PANTHER" id="PTHR45632:SF3">
    <property type="entry name" value="KELCH-LIKE PROTEIN 32"/>
    <property type="match status" value="1"/>
</dbReference>
<dbReference type="GO" id="GO:0004252">
    <property type="term" value="F:serine-type endopeptidase activity"/>
    <property type="evidence" value="ECO:0007669"/>
    <property type="project" value="InterPro"/>
</dbReference>
<accession>A0A8J3NFE7</accession>